<evidence type="ECO:0000313" key="2">
    <source>
        <dbReference type="EMBL" id="KAK0498188.1"/>
    </source>
</evidence>
<comment type="caution">
    <text evidence="2">The sequence shown here is derived from an EMBL/GenBank/DDBJ whole genome shotgun (WGS) entry which is preliminary data.</text>
</comment>
<dbReference type="Proteomes" id="UP001175228">
    <property type="component" value="Unassembled WGS sequence"/>
</dbReference>
<sequence>MTMDTESMTTGQQHQHQPAGGHFPTRNTGSLPNGQICQCNLNDSDHIIEVSLCHLASSQGMKVVFNMGALVPGDYSITLTLKLADSDMDPSLVTGMNLVSNKATIASASHSPLTRLRTVPVDSENSDSQSQMDYDLPTKYNFWCEHFMDLSWPFPEKPDDSDVEIIGGLTRTTSERECFSKALHALSPASFNQWFDTCAQLAKIMNPPNQICANAEELPHSKSLGPTKFLQMLSESMPVHNFMEMDSQPWDSDPTSGFPASFPKTPTRQPLRLQLKLTQKNVDNHTSMTHNLKAMPVHNSGKRGRDEWEMAQSLTPTWSSSSMALAAEVRKHFCISDLLGEDDGLVIPSSQVEELGLD</sequence>
<organism evidence="2 3">
    <name type="scientific">Armillaria luteobubalina</name>
    <dbReference type="NCBI Taxonomy" id="153913"/>
    <lineage>
        <taxon>Eukaryota</taxon>
        <taxon>Fungi</taxon>
        <taxon>Dikarya</taxon>
        <taxon>Basidiomycota</taxon>
        <taxon>Agaricomycotina</taxon>
        <taxon>Agaricomycetes</taxon>
        <taxon>Agaricomycetidae</taxon>
        <taxon>Agaricales</taxon>
        <taxon>Marasmiineae</taxon>
        <taxon>Physalacriaceae</taxon>
        <taxon>Armillaria</taxon>
    </lineage>
</organism>
<feature type="compositionally biased region" description="Polar residues" evidence="1">
    <location>
        <begin position="1"/>
        <end position="10"/>
    </location>
</feature>
<accession>A0AA39QB01</accession>
<feature type="region of interest" description="Disordered" evidence="1">
    <location>
        <begin position="1"/>
        <end position="28"/>
    </location>
</feature>
<proteinExistence type="predicted"/>
<name>A0AA39QB01_9AGAR</name>
<keyword evidence="3" id="KW-1185">Reference proteome</keyword>
<dbReference type="EMBL" id="JAUEPU010000011">
    <property type="protein sequence ID" value="KAK0498188.1"/>
    <property type="molecule type" value="Genomic_DNA"/>
</dbReference>
<evidence type="ECO:0000313" key="3">
    <source>
        <dbReference type="Proteomes" id="UP001175228"/>
    </source>
</evidence>
<gene>
    <name evidence="2" type="ORF">EDD18DRAFT_1103785</name>
</gene>
<evidence type="ECO:0000256" key="1">
    <source>
        <dbReference type="SAM" id="MobiDB-lite"/>
    </source>
</evidence>
<dbReference type="AlphaFoldDB" id="A0AA39QB01"/>
<protein>
    <submittedName>
        <fullName evidence="2">Uncharacterized protein</fullName>
    </submittedName>
</protein>
<feature type="compositionally biased region" description="Low complexity" evidence="1">
    <location>
        <begin position="11"/>
        <end position="22"/>
    </location>
</feature>
<reference evidence="2" key="1">
    <citation type="submission" date="2023-06" db="EMBL/GenBank/DDBJ databases">
        <authorList>
            <consortium name="Lawrence Berkeley National Laboratory"/>
            <person name="Ahrendt S."/>
            <person name="Sahu N."/>
            <person name="Indic B."/>
            <person name="Wong-Bajracharya J."/>
            <person name="Merenyi Z."/>
            <person name="Ke H.-M."/>
            <person name="Monk M."/>
            <person name="Kocsube S."/>
            <person name="Drula E."/>
            <person name="Lipzen A."/>
            <person name="Balint B."/>
            <person name="Henrissat B."/>
            <person name="Andreopoulos B."/>
            <person name="Martin F.M."/>
            <person name="Harder C.B."/>
            <person name="Rigling D."/>
            <person name="Ford K.L."/>
            <person name="Foster G.D."/>
            <person name="Pangilinan J."/>
            <person name="Papanicolaou A."/>
            <person name="Barry K."/>
            <person name="LaButti K."/>
            <person name="Viragh M."/>
            <person name="Koriabine M."/>
            <person name="Yan M."/>
            <person name="Riley R."/>
            <person name="Champramary S."/>
            <person name="Plett K.L."/>
            <person name="Tsai I.J."/>
            <person name="Slot J."/>
            <person name="Sipos G."/>
            <person name="Plett J."/>
            <person name="Nagy L.G."/>
            <person name="Grigoriev I.V."/>
        </authorList>
    </citation>
    <scope>NUCLEOTIDE SEQUENCE</scope>
    <source>
        <strain evidence="2">HWK02</strain>
    </source>
</reference>